<dbReference type="GO" id="GO:0050661">
    <property type="term" value="F:NADP binding"/>
    <property type="evidence" value="ECO:0007669"/>
    <property type="project" value="TreeGrafter"/>
</dbReference>
<evidence type="ECO:0000256" key="4">
    <source>
        <dbReference type="ARBA" id="ARBA00019465"/>
    </source>
</evidence>
<comment type="catalytic activity">
    <reaction evidence="9">
        <text>(R)-pantoate + NADP(+) = 2-dehydropantoate + NADPH + H(+)</text>
        <dbReference type="Rhea" id="RHEA:16233"/>
        <dbReference type="ChEBI" id="CHEBI:11561"/>
        <dbReference type="ChEBI" id="CHEBI:15378"/>
        <dbReference type="ChEBI" id="CHEBI:15980"/>
        <dbReference type="ChEBI" id="CHEBI:57783"/>
        <dbReference type="ChEBI" id="CHEBI:58349"/>
        <dbReference type="EC" id="1.1.1.169"/>
    </reaction>
</comment>
<evidence type="ECO:0000313" key="13">
    <source>
        <dbReference type="Proteomes" id="UP001155840"/>
    </source>
</evidence>
<keyword evidence="6" id="KW-0521">NADP</keyword>
<comment type="caution">
    <text evidence="12">The sequence shown here is derived from an EMBL/GenBank/DDBJ whole genome shotgun (WGS) entry which is preliminary data.</text>
</comment>
<dbReference type="InterPro" id="IPR013332">
    <property type="entry name" value="KPR_N"/>
</dbReference>
<reference evidence="12" key="1">
    <citation type="submission" date="2020-03" db="EMBL/GenBank/DDBJ databases">
        <title>Ferranicluibacter endophyticum gen. nov., sp. nov., a new genus isolated from Rubus ulmifolius Schott. stem.</title>
        <authorList>
            <person name="Roca-Couso R."/>
            <person name="Flores-Felix J.D."/>
            <person name="Igual J.M."/>
            <person name="Rivas R."/>
        </authorList>
    </citation>
    <scope>NUCLEOTIDE SEQUENCE</scope>
    <source>
        <strain evidence="12">CRRU44</strain>
    </source>
</reference>
<feature type="domain" description="Ketopantoate reductase C-terminal" evidence="11">
    <location>
        <begin position="200"/>
        <end position="304"/>
    </location>
</feature>
<dbReference type="InterPro" id="IPR050838">
    <property type="entry name" value="Ketopantoate_reductase"/>
</dbReference>
<evidence type="ECO:0000256" key="2">
    <source>
        <dbReference type="ARBA" id="ARBA00007870"/>
    </source>
</evidence>
<comment type="pathway">
    <text evidence="1">Cofactor biosynthesis; (R)-pantothenate biosynthesis; (R)-pantoate from 3-methyl-2-oxobutanoate: step 2/2.</text>
</comment>
<evidence type="ECO:0000256" key="8">
    <source>
        <dbReference type="ARBA" id="ARBA00032024"/>
    </source>
</evidence>
<dbReference type="InterPro" id="IPR013328">
    <property type="entry name" value="6PGD_dom2"/>
</dbReference>
<dbReference type="InterPro" id="IPR008927">
    <property type="entry name" value="6-PGluconate_DH-like_C_sf"/>
</dbReference>
<dbReference type="PANTHER" id="PTHR43765:SF2">
    <property type="entry name" value="2-DEHYDROPANTOATE 2-REDUCTASE"/>
    <property type="match status" value="1"/>
</dbReference>
<dbReference type="EC" id="1.1.1.169" evidence="3"/>
<feature type="domain" description="Ketopantoate reductase N-terminal" evidence="10">
    <location>
        <begin position="5"/>
        <end position="157"/>
    </location>
</feature>
<dbReference type="Gene3D" id="3.40.50.720">
    <property type="entry name" value="NAD(P)-binding Rossmann-like Domain"/>
    <property type="match status" value="1"/>
</dbReference>
<protein>
    <recommendedName>
        <fullName evidence="4">2-dehydropantoate 2-reductase</fullName>
        <ecNumber evidence="3">1.1.1.169</ecNumber>
    </recommendedName>
    <alternativeName>
        <fullName evidence="8">Ketopantoate reductase</fullName>
    </alternativeName>
</protein>
<name>A0AA43ZHK1_9HYPH</name>
<evidence type="ECO:0000256" key="3">
    <source>
        <dbReference type="ARBA" id="ARBA00013014"/>
    </source>
</evidence>
<evidence type="ECO:0000256" key="9">
    <source>
        <dbReference type="ARBA" id="ARBA00048793"/>
    </source>
</evidence>
<organism evidence="12 13">
    <name type="scientific">Ferranicluibacter rubi</name>
    <dbReference type="NCBI Taxonomy" id="2715133"/>
    <lineage>
        <taxon>Bacteria</taxon>
        <taxon>Pseudomonadati</taxon>
        <taxon>Pseudomonadota</taxon>
        <taxon>Alphaproteobacteria</taxon>
        <taxon>Hyphomicrobiales</taxon>
        <taxon>Rhizobiaceae</taxon>
        <taxon>Ferranicluibacter</taxon>
    </lineage>
</organism>
<evidence type="ECO:0000259" key="10">
    <source>
        <dbReference type="Pfam" id="PF02558"/>
    </source>
</evidence>
<dbReference type="SUPFAM" id="SSF48179">
    <property type="entry name" value="6-phosphogluconate dehydrogenase C-terminal domain-like"/>
    <property type="match status" value="1"/>
</dbReference>
<dbReference type="InterPro" id="IPR013752">
    <property type="entry name" value="KPA_reductase"/>
</dbReference>
<evidence type="ECO:0000256" key="1">
    <source>
        <dbReference type="ARBA" id="ARBA00004994"/>
    </source>
</evidence>
<evidence type="ECO:0000256" key="7">
    <source>
        <dbReference type="ARBA" id="ARBA00023002"/>
    </source>
</evidence>
<dbReference type="RefSeq" id="WP_167129894.1">
    <property type="nucleotide sequence ID" value="NZ_JAANCM010000007.1"/>
</dbReference>
<dbReference type="PANTHER" id="PTHR43765">
    <property type="entry name" value="2-DEHYDROPANTOATE 2-REDUCTASE-RELATED"/>
    <property type="match status" value="1"/>
</dbReference>
<keyword evidence="7" id="KW-0560">Oxidoreductase</keyword>
<dbReference type="Proteomes" id="UP001155840">
    <property type="component" value="Unassembled WGS sequence"/>
</dbReference>
<dbReference type="AlphaFoldDB" id="A0AA43ZHK1"/>
<dbReference type="Pfam" id="PF08546">
    <property type="entry name" value="ApbA_C"/>
    <property type="match status" value="1"/>
</dbReference>
<dbReference type="GO" id="GO:0005737">
    <property type="term" value="C:cytoplasm"/>
    <property type="evidence" value="ECO:0007669"/>
    <property type="project" value="TreeGrafter"/>
</dbReference>
<evidence type="ECO:0000259" key="11">
    <source>
        <dbReference type="Pfam" id="PF08546"/>
    </source>
</evidence>
<dbReference type="GO" id="GO:0008677">
    <property type="term" value="F:2-dehydropantoate 2-reductase activity"/>
    <property type="evidence" value="ECO:0007669"/>
    <property type="project" value="UniProtKB-EC"/>
</dbReference>
<gene>
    <name evidence="12" type="ORF">G8E10_14835</name>
</gene>
<keyword evidence="13" id="KW-1185">Reference proteome</keyword>
<dbReference type="EMBL" id="JAANCM010000007">
    <property type="protein sequence ID" value="NHT77002.1"/>
    <property type="molecule type" value="Genomic_DNA"/>
</dbReference>
<dbReference type="Gene3D" id="1.10.1040.10">
    <property type="entry name" value="N-(1-d-carboxylethyl)-l-norvaline Dehydrogenase, domain 2"/>
    <property type="match status" value="1"/>
</dbReference>
<evidence type="ECO:0000313" key="12">
    <source>
        <dbReference type="EMBL" id="NHT77002.1"/>
    </source>
</evidence>
<dbReference type="GO" id="GO:0015940">
    <property type="term" value="P:pantothenate biosynthetic process"/>
    <property type="evidence" value="ECO:0007669"/>
    <property type="project" value="UniProtKB-KW"/>
</dbReference>
<proteinExistence type="inferred from homology"/>
<dbReference type="Pfam" id="PF02558">
    <property type="entry name" value="ApbA"/>
    <property type="match status" value="1"/>
</dbReference>
<evidence type="ECO:0000256" key="5">
    <source>
        <dbReference type="ARBA" id="ARBA00022655"/>
    </source>
</evidence>
<sequence>MTRYIIIGAGAVGASLAAEFETHGIAYVLVGRGVQIDHIARHGLTYRRPHGTRQIRLQAVNTATPPVLKPDDILVLTVKTQDVEAATAFWAWLPVEGGGLAADLPLVTVQNGLAAEDIALRRFSRVYAASVKIPARYTVTGEVVVGGAPNLGIVTLGRYPHGLDDTARDIVADLTKAGYLTEARADITRWKAEKLIHNVTNATELFAATPDARAAIAARVADEARTVLHAAGLDPAVPSERTFDISGWHVAEDSGIEQGQQSTWQSFTRGSSSEVDYLNGEIVRLARLHGIPAPLSEALQQAVARLARDGGRPGSVGIEVVGEP</sequence>
<accession>A0AA43ZHK1</accession>
<comment type="similarity">
    <text evidence="2">Belongs to the ketopantoate reductase family.</text>
</comment>
<evidence type="ECO:0000256" key="6">
    <source>
        <dbReference type="ARBA" id="ARBA00022857"/>
    </source>
</evidence>
<keyword evidence="5" id="KW-0566">Pantothenate biosynthesis</keyword>